<dbReference type="AlphaFoldDB" id="A0A3R7PZE2"/>
<reference evidence="2 3" key="1">
    <citation type="journal article" date="2018" name="BMC Genomics">
        <title>Genomic comparison of Trypanosoma conorhini and Trypanosoma rangeli to Trypanosoma cruzi strains of high and low virulence.</title>
        <authorList>
            <person name="Bradwell K.R."/>
            <person name="Koparde V.N."/>
            <person name="Matveyev A.V."/>
            <person name="Serrano M.G."/>
            <person name="Alves J.M."/>
            <person name="Parikh H."/>
            <person name="Huang B."/>
            <person name="Lee V."/>
            <person name="Espinosa-Alvarez O."/>
            <person name="Ortiz P.A."/>
            <person name="Costa-Martins A.G."/>
            <person name="Teixeira M.M."/>
            <person name="Buck G.A."/>
        </authorList>
    </citation>
    <scope>NUCLEOTIDE SEQUENCE [LARGE SCALE GENOMIC DNA]</scope>
    <source>
        <strain evidence="2 3">025E</strain>
    </source>
</reference>
<feature type="non-terminal residue" evidence="2">
    <location>
        <position position="124"/>
    </location>
</feature>
<accession>A0A3R7PZE2</accession>
<evidence type="ECO:0000256" key="1">
    <source>
        <dbReference type="SAM" id="MobiDB-lite"/>
    </source>
</evidence>
<comment type="caution">
    <text evidence="2">The sequence shown here is derived from an EMBL/GenBank/DDBJ whole genome shotgun (WGS) entry which is preliminary data.</text>
</comment>
<organism evidence="2 3">
    <name type="scientific">Trypanosoma conorhini</name>
    <dbReference type="NCBI Taxonomy" id="83891"/>
    <lineage>
        <taxon>Eukaryota</taxon>
        <taxon>Discoba</taxon>
        <taxon>Euglenozoa</taxon>
        <taxon>Kinetoplastea</taxon>
        <taxon>Metakinetoplastina</taxon>
        <taxon>Trypanosomatida</taxon>
        <taxon>Trypanosomatidae</taxon>
        <taxon>Trypanosoma</taxon>
    </lineage>
</organism>
<dbReference type="GeneID" id="40313973"/>
<feature type="compositionally biased region" description="Low complexity" evidence="1">
    <location>
        <begin position="17"/>
        <end position="27"/>
    </location>
</feature>
<sequence>MEQIKQFHARPGPTIPDPSSKAPAPAAVHNTADRSPQVLPIFPPRLFGVQMGQVFSAAERAPLQAGKRDEGCGRNFFALKLFWAKPSPTMGRRFRTPPDLCGHNPVFFPGAARASAVLVGKLFF</sequence>
<name>A0A3R7PZE2_9TRYP</name>
<proteinExistence type="predicted"/>
<protein>
    <submittedName>
        <fullName evidence="2">Uncharacterized protein</fullName>
    </submittedName>
</protein>
<dbReference type="RefSeq" id="XP_029232638.1">
    <property type="nucleotide sequence ID" value="XM_029367305.1"/>
</dbReference>
<evidence type="ECO:0000313" key="2">
    <source>
        <dbReference type="EMBL" id="RNF27432.1"/>
    </source>
</evidence>
<feature type="region of interest" description="Disordered" evidence="1">
    <location>
        <begin position="1"/>
        <end position="35"/>
    </location>
</feature>
<dbReference type="EMBL" id="MKKU01000007">
    <property type="protein sequence ID" value="RNF27432.1"/>
    <property type="molecule type" value="Genomic_DNA"/>
</dbReference>
<keyword evidence="3" id="KW-1185">Reference proteome</keyword>
<evidence type="ECO:0000313" key="3">
    <source>
        <dbReference type="Proteomes" id="UP000284403"/>
    </source>
</evidence>
<gene>
    <name evidence="2" type="ORF">Tco025E_00362</name>
</gene>
<dbReference type="Proteomes" id="UP000284403">
    <property type="component" value="Unassembled WGS sequence"/>
</dbReference>